<name>A0A8W7PSN5_ANOCL</name>
<accession>A0A8W7PSN5</accession>
<proteinExistence type="predicted"/>
<feature type="compositionally biased region" description="Low complexity" evidence="1">
    <location>
        <begin position="115"/>
        <end position="129"/>
    </location>
</feature>
<protein>
    <submittedName>
        <fullName evidence="2">Uncharacterized protein</fullName>
    </submittedName>
</protein>
<dbReference type="EnsemblMetazoa" id="ACOM036140-RA">
    <property type="protein sequence ID" value="ACOM036140-PA.1"/>
    <property type="gene ID" value="ACOM036140"/>
</dbReference>
<feature type="compositionally biased region" description="Low complexity" evidence="1">
    <location>
        <begin position="519"/>
        <end position="543"/>
    </location>
</feature>
<feature type="region of interest" description="Disordered" evidence="1">
    <location>
        <begin position="519"/>
        <end position="546"/>
    </location>
</feature>
<feature type="region of interest" description="Disordered" evidence="1">
    <location>
        <begin position="148"/>
        <end position="221"/>
    </location>
</feature>
<feature type="region of interest" description="Disordered" evidence="1">
    <location>
        <begin position="562"/>
        <end position="633"/>
    </location>
</feature>
<feature type="compositionally biased region" description="Basic and acidic residues" evidence="1">
    <location>
        <begin position="299"/>
        <end position="311"/>
    </location>
</feature>
<feature type="region of interest" description="Disordered" evidence="1">
    <location>
        <begin position="103"/>
        <end position="133"/>
    </location>
</feature>
<feature type="compositionally biased region" description="Basic and acidic residues" evidence="1">
    <location>
        <begin position="264"/>
        <end position="273"/>
    </location>
</feature>
<feature type="compositionally biased region" description="Basic and acidic residues" evidence="1">
    <location>
        <begin position="340"/>
        <end position="349"/>
    </location>
</feature>
<reference evidence="2" key="1">
    <citation type="submission" date="2022-08" db="UniProtKB">
        <authorList>
            <consortium name="EnsemblMetazoa"/>
        </authorList>
    </citation>
    <scope>IDENTIFICATION</scope>
</reference>
<feature type="compositionally biased region" description="Low complexity" evidence="1">
    <location>
        <begin position="178"/>
        <end position="192"/>
    </location>
</feature>
<evidence type="ECO:0000313" key="2">
    <source>
        <dbReference type="EnsemblMetazoa" id="ACOM036140-PA.1"/>
    </source>
</evidence>
<evidence type="ECO:0000256" key="1">
    <source>
        <dbReference type="SAM" id="MobiDB-lite"/>
    </source>
</evidence>
<dbReference type="AlphaFoldDB" id="A0A8W7PSN5"/>
<sequence>MSSSLSTMPFSRQYGSFRLSGNGTTGTCSSPASSGNHRVGHASRHSSGTETAGGQVPTAARLQIAPLGYRVGNLARNVSNNWLSNGSNGSSPTTTTTSFAAIRQQKISSSQEQHGPSGRPGTTTTTVGGKQQPTDRCAVHRAAGALAAVPPAKKLPEQPIGDTPEPCTRTTGADRSRPSSGSTTTRTHCTSTLPRFTIPQAMEQQQQRSKQHEEAGPQTSVVEYRNINHSSYYYKFESISSHARRNPAGQRKLGQRSRAGADAGSEHRPELRSRYQRSRLGLNRTGTGKPDVNGNGGREYYDDDRSFDSSPRHTHNGSRSSSSSTERPRATVHSSNPDAGRWERERNNDPELPTTSRTAVPLNPGRRVTRLQRRQVEQQEDQPGPELTVNGGGVGGATGPVTSTVPSTIRGSGPNGELTLKDVPVSGISFQEIFKPDHEGPPTTQVIIYKPKSGRGQPTAKVIVTKREQQQQQQSLRELNIVIDVDNIELQAREQQLQQQADWEQRRLRQEMQLQEVRLRRPMQQQQQQQQQQQPLPQMPLQQEGQRLQARLRGHPPELPVAQNQAARQPEQVQLRRDQQRAFGSTFLSTNEEHTETDAETGSTTTNSPERQYEEPCTPNDIEVPMHSYQRSE</sequence>
<feature type="region of interest" description="Disordered" evidence="1">
    <location>
        <begin position="1"/>
        <end position="57"/>
    </location>
</feature>
<feature type="compositionally biased region" description="Polar residues" evidence="1">
    <location>
        <begin position="105"/>
        <end position="114"/>
    </location>
</feature>
<feature type="region of interest" description="Disordered" evidence="1">
    <location>
        <begin position="243"/>
        <end position="415"/>
    </location>
</feature>
<feature type="compositionally biased region" description="Polar residues" evidence="1">
    <location>
        <begin position="1"/>
        <end position="36"/>
    </location>
</feature>
<dbReference type="Proteomes" id="UP000075882">
    <property type="component" value="Unassembled WGS sequence"/>
</dbReference>
<organism evidence="2">
    <name type="scientific">Anopheles coluzzii</name>
    <name type="common">African malaria mosquito</name>
    <dbReference type="NCBI Taxonomy" id="1518534"/>
    <lineage>
        <taxon>Eukaryota</taxon>
        <taxon>Metazoa</taxon>
        <taxon>Ecdysozoa</taxon>
        <taxon>Arthropoda</taxon>
        <taxon>Hexapoda</taxon>
        <taxon>Insecta</taxon>
        <taxon>Pterygota</taxon>
        <taxon>Neoptera</taxon>
        <taxon>Endopterygota</taxon>
        <taxon>Diptera</taxon>
        <taxon>Nematocera</taxon>
        <taxon>Culicoidea</taxon>
        <taxon>Culicidae</taxon>
        <taxon>Anophelinae</taxon>
        <taxon>Anopheles</taxon>
    </lineage>
</organism>